<reference evidence="5 6" key="1">
    <citation type="submission" date="2015-09" db="EMBL/GenBank/DDBJ databases">
        <authorList>
            <consortium name="Pathogen Informatics"/>
        </authorList>
    </citation>
    <scope>NUCLEOTIDE SEQUENCE [LARGE SCALE GENOMIC DNA]</scope>
    <source>
        <strain evidence="5 6">2789STDY5834899</strain>
    </source>
</reference>
<evidence type="ECO:0000256" key="2">
    <source>
        <dbReference type="SAM" id="Phobius"/>
    </source>
</evidence>
<name>A0A174NCI2_BACT4</name>
<protein>
    <submittedName>
        <fullName evidence="5">Regulatory protein</fullName>
    </submittedName>
</protein>
<dbReference type="EMBL" id="CZAP01000006">
    <property type="protein sequence ID" value="CUP44278.1"/>
    <property type="molecule type" value="Genomic_DNA"/>
</dbReference>
<organism evidence="5 6">
    <name type="scientific">Bacteroides thetaiotaomicron</name>
    <dbReference type="NCBI Taxonomy" id="818"/>
    <lineage>
        <taxon>Bacteria</taxon>
        <taxon>Pseudomonadati</taxon>
        <taxon>Bacteroidota</taxon>
        <taxon>Bacteroidia</taxon>
        <taxon>Bacteroidales</taxon>
        <taxon>Bacteroidaceae</taxon>
        <taxon>Bacteroides</taxon>
    </lineage>
</organism>
<evidence type="ECO:0000313" key="6">
    <source>
        <dbReference type="Proteomes" id="UP000095576"/>
    </source>
</evidence>
<feature type="domain" description="DUF6377" evidence="3">
    <location>
        <begin position="272"/>
        <end position="526"/>
    </location>
</feature>
<dbReference type="InterPro" id="IPR045957">
    <property type="entry name" value="DUF6377"/>
</dbReference>
<sequence length="561" mass="65680">MDKSLFFIIFASNMKFNRCYLKRIVLLFLVALGIGNALYANNELKILADSLHKMIDAKPLFVQKKEQRIARIKCLLKDSGLTPDREYKVNLQLYNEYKKFNIDSAIHYVDRNLEIARQLNRNYLKYQSSLQLSLVYSMCGRYRDAELLLEKMKPSELPRSLLATYYDTYARFWEYYSISATNNQYGKKREAYQDSLYALMDHTSFDYKLSRAYSYAGRDSTKAIKILDELLNAEEVGTPNYAMITHSYAMLSRYLKREDDAKKYLMMSAIADIQNATRETASLQALALIQYEENNLADAFKFTQSAIDDVVSSGIHFRAMEIYKFYSIINTAYQTEEARSKSNLITFLISTSVSLFLLIVLVVFIYIQMKKTLRMKRALAQSNEELLRLNDKLNSMNSELNDKNDELCEINNIKEHYIAQFFDVCFSYIHKMEKYQNMLYKIAINKCYEELIKKLKSSALIDDELDALYTRFDRVFLNLYPTFVSDFNALLKDDEKIILKQDALLNRELRIYALLRLGITDSGKIANFLRCSTSTVYNYRTKMRNKAAVDRDEFENEIMKI</sequence>
<dbReference type="EMBL" id="AP022660">
    <property type="protein sequence ID" value="BCA51502.1"/>
    <property type="molecule type" value="Genomic_DNA"/>
</dbReference>
<reference evidence="4 7" key="2">
    <citation type="submission" date="2020-02" db="EMBL/GenBank/DDBJ databases">
        <title>Whole-genome sequencing and comparative analysis of the genomes of Bacteroides thetaiotaomicron and Escherichia coli isolated from a healthy resident in Vietnam.</title>
        <authorList>
            <person name="Mohsin M."/>
            <person name="Tanaka K."/>
            <person name="Kawahara R."/>
            <person name="Kondo S."/>
            <person name="Noguchi H."/>
            <person name="Motooka D."/>
            <person name="Nakamura S."/>
            <person name="Khong D.T."/>
            <person name="Nguyen T.N."/>
            <person name="Tran H.T."/>
            <person name="Yamamoto Y."/>
        </authorList>
    </citation>
    <scope>NUCLEOTIDE SEQUENCE [LARGE SCALE GENOMIC DNA]</scope>
    <source>
        <strain evidence="4 7">F9-2</strain>
    </source>
</reference>
<proteinExistence type="predicted"/>
<evidence type="ECO:0000313" key="4">
    <source>
        <dbReference type="EMBL" id="BCA51502.1"/>
    </source>
</evidence>
<keyword evidence="2" id="KW-1133">Transmembrane helix</keyword>
<keyword evidence="2" id="KW-0472">Membrane</keyword>
<keyword evidence="2" id="KW-0812">Transmembrane</keyword>
<evidence type="ECO:0000259" key="3">
    <source>
        <dbReference type="Pfam" id="PF19904"/>
    </source>
</evidence>
<keyword evidence="1" id="KW-0175">Coiled coil</keyword>
<accession>A0A174NCI2</accession>
<evidence type="ECO:0000313" key="5">
    <source>
        <dbReference type="EMBL" id="CUP44278.1"/>
    </source>
</evidence>
<dbReference type="Pfam" id="PF19904">
    <property type="entry name" value="DUF6377"/>
    <property type="match status" value="1"/>
</dbReference>
<feature type="coiled-coil region" evidence="1">
    <location>
        <begin position="379"/>
        <end position="406"/>
    </location>
</feature>
<evidence type="ECO:0000313" key="7">
    <source>
        <dbReference type="Proteomes" id="UP000500882"/>
    </source>
</evidence>
<dbReference type="Proteomes" id="UP000500882">
    <property type="component" value="Chromosome"/>
</dbReference>
<feature type="transmembrane region" description="Helical" evidence="2">
    <location>
        <begin position="344"/>
        <end position="367"/>
    </location>
</feature>
<evidence type="ECO:0000256" key="1">
    <source>
        <dbReference type="SAM" id="Coils"/>
    </source>
</evidence>
<dbReference type="AlphaFoldDB" id="A0A174NCI2"/>
<dbReference type="Proteomes" id="UP000095576">
    <property type="component" value="Unassembled WGS sequence"/>
</dbReference>
<gene>
    <name evidence="4" type="ORF">BatF92_34440</name>
    <name evidence="5" type="ORF">ERS852511_02109</name>
</gene>